<gene>
    <name evidence="2" type="ORF">F5Z01DRAFT_637792</name>
</gene>
<dbReference type="OrthoDB" id="3897607at2759"/>
<keyword evidence="1" id="KW-0812">Transmembrane</keyword>
<dbReference type="GeneID" id="70293214"/>
<keyword evidence="1" id="KW-0472">Membrane</keyword>
<dbReference type="RefSeq" id="XP_046116963.1">
    <property type="nucleotide sequence ID" value="XM_046262311.1"/>
</dbReference>
<name>A0A9P7ZJ29_9HYPO</name>
<evidence type="ECO:0000313" key="3">
    <source>
        <dbReference type="Proteomes" id="UP000887229"/>
    </source>
</evidence>
<dbReference type="AlphaFoldDB" id="A0A9P7ZJ29"/>
<keyword evidence="1" id="KW-1133">Transmembrane helix</keyword>
<accession>A0A9P7ZJ29</accession>
<comment type="caution">
    <text evidence="2">The sequence shown here is derived from an EMBL/GenBank/DDBJ whole genome shotgun (WGS) entry which is preliminary data.</text>
</comment>
<reference evidence="2" key="1">
    <citation type="journal article" date="2021" name="IMA Fungus">
        <title>Genomic characterization of three marine fungi, including Emericellopsis atlantica sp. nov. with signatures of a generalist lifestyle and marine biomass degradation.</title>
        <authorList>
            <person name="Hagestad O.C."/>
            <person name="Hou L."/>
            <person name="Andersen J.H."/>
            <person name="Hansen E.H."/>
            <person name="Altermark B."/>
            <person name="Li C."/>
            <person name="Kuhnert E."/>
            <person name="Cox R.J."/>
            <person name="Crous P.W."/>
            <person name="Spatafora J.W."/>
            <person name="Lail K."/>
            <person name="Amirebrahimi M."/>
            <person name="Lipzen A."/>
            <person name="Pangilinan J."/>
            <person name="Andreopoulos W."/>
            <person name="Hayes R.D."/>
            <person name="Ng V."/>
            <person name="Grigoriev I.V."/>
            <person name="Jackson S.A."/>
            <person name="Sutton T.D.S."/>
            <person name="Dobson A.D.W."/>
            <person name="Rama T."/>
        </authorList>
    </citation>
    <scope>NUCLEOTIDE SEQUENCE</scope>
    <source>
        <strain evidence="2">TS7</strain>
    </source>
</reference>
<sequence>MTGETQARDAYYPLGITFVVLNTIACGLRLWVRILKRALGYDDLALGISFIGFVVFVAMELVAIQNGIGLDPLALEPHQDPITAAKKSMLKESSVLHDSETAVGPSAPA</sequence>
<dbReference type="EMBL" id="MU251259">
    <property type="protein sequence ID" value="KAG9253039.1"/>
    <property type="molecule type" value="Genomic_DNA"/>
</dbReference>
<evidence type="ECO:0000256" key="1">
    <source>
        <dbReference type="SAM" id="Phobius"/>
    </source>
</evidence>
<evidence type="ECO:0000313" key="2">
    <source>
        <dbReference type="EMBL" id="KAG9253039.1"/>
    </source>
</evidence>
<feature type="transmembrane region" description="Helical" evidence="1">
    <location>
        <begin position="12"/>
        <end position="32"/>
    </location>
</feature>
<organism evidence="2 3">
    <name type="scientific">Emericellopsis atlantica</name>
    <dbReference type="NCBI Taxonomy" id="2614577"/>
    <lineage>
        <taxon>Eukaryota</taxon>
        <taxon>Fungi</taxon>
        <taxon>Dikarya</taxon>
        <taxon>Ascomycota</taxon>
        <taxon>Pezizomycotina</taxon>
        <taxon>Sordariomycetes</taxon>
        <taxon>Hypocreomycetidae</taxon>
        <taxon>Hypocreales</taxon>
        <taxon>Bionectriaceae</taxon>
        <taxon>Emericellopsis</taxon>
    </lineage>
</organism>
<protein>
    <submittedName>
        <fullName evidence="2">Uncharacterized protein</fullName>
    </submittedName>
</protein>
<keyword evidence="3" id="KW-1185">Reference proteome</keyword>
<feature type="transmembrane region" description="Helical" evidence="1">
    <location>
        <begin position="44"/>
        <end position="64"/>
    </location>
</feature>
<dbReference type="Proteomes" id="UP000887229">
    <property type="component" value="Unassembled WGS sequence"/>
</dbReference>
<proteinExistence type="predicted"/>